<evidence type="ECO:0000259" key="9">
    <source>
        <dbReference type="Pfam" id="PF13098"/>
    </source>
</evidence>
<keyword evidence="6 7" id="KW-0676">Redox-active center</keyword>
<feature type="signal peptide" evidence="7">
    <location>
        <begin position="1"/>
        <end position="20"/>
    </location>
</feature>
<evidence type="ECO:0000256" key="5">
    <source>
        <dbReference type="ARBA" id="ARBA00023157"/>
    </source>
</evidence>
<comment type="similarity">
    <text evidence="2 7">Belongs to the thioredoxin family. DsbC subfamily.</text>
</comment>
<evidence type="ECO:0000256" key="1">
    <source>
        <dbReference type="ARBA" id="ARBA00004418"/>
    </source>
</evidence>
<sequence length="244" mass="26319">MLKKLTLALALAAATFTATAADETKVVTDAILSLVPQAKIDSVTKSSLPGFYEVVTGGQVVYVSADGKYLLQGSLFDMSTKKDLTEARLGGIRKELVDQVPKSKRLVFAPKDPKYTVTVFTDIDCGYCRKLHQDIAKYNEQGIAVEYLWFPRSGPGTPSFDKAVSVWCATDRNKAFTEAKAGTDPKSATCENPIAEEFELGRRVGINGTPTVIAPDGTQIGGYLAPEAMRQRLDSLASTKVSAK</sequence>
<evidence type="ECO:0000259" key="8">
    <source>
        <dbReference type="Pfam" id="PF10411"/>
    </source>
</evidence>
<dbReference type="InterPro" id="IPR009094">
    <property type="entry name" value="DiS-bond_isomerase_DsbC/G_N_sf"/>
</dbReference>
<feature type="domain" description="Disulphide bond isomerase DsbC/G N-terminal" evidence="8">
    <location>
        <begin position="19"/>
        <end position="86"/>
    </location>
</feature>
<dbReference type="SUPFAM" id="SSF52833">
    <property type="entry name" value="Thioredoxin-like"/>
    <property type="match status" value="1"/>
</dbReference>
<name>A0ABT1QXE9_9GAMM</name>
<dbReference type="Gene3D" id="3.10.450.70">
    <property type="entry name" value="Disulphide bond isomerase, DsbC/G, N-terminal"/>
    <property type="match status" value="1"/>
</dbReference>
<dbReference type="InterPro" id="IPR033954">
    <property type="entry name" value="DiS-bond_Isoase_DsbC/G"/>
</dbReference>
<evidence type="ECO:0000256" key="4">
    <source>
        <dbReference type="ARBA" id="ARBA00022764"/>
    </source>
</evidence>
<evidence type="ECO:0000256" key="3">
    <source>
        <dbReference type="ARBA" id="ARBA00022729"/>
    </source>
</evidence>
<dbReference type="Pfam" id="PF13098">
    <property type="entry name" value="Thioredoxin_2"/>
    <property type="match status" value="1"/>
</dbReference>
<gene>
    <name evidence="10" type="ORF">NM961_19720</name>
</gene>
<evidence type="ECO:0000313" key="10">
    <source>
        <dbReference type="EMBL" id="MCQ4166948.1"/>
    </source>
</evidence>
<comment type="caution">
    <text evidence="10">The sequence shown here is derived from an EMBL/GenBank/DDBJ whole genome shotgun (WGS) entry which is preliminary data.</text>
</comment>
<dbReference type="InterPro" id="IPR012336">
    <property type="entry name" value="Thioredoxin-like_fold"/>
</dbReference>
<comment type="subcellular location">
    <subcellularLocation>
        <location evidence="1 7">Periplasm</location>
    </subcellularLocation>
</comment>
<dbReference type="CDD" id="cd03020">
    <property type="entry name" value="DsbA_DsbC_DsbG"/>
    <property type="match status" value="1"/>
</dbReference>
<keyword evidence="3 7" id="KW-0732">Signal</keyword>
<dbReference type="InterPro" id="IPR036249">
    <property type="entry name" value="Thioredoxin-like_sf"/>
</dbReference>
<dbReference type="RefSeq" id="WP_255916137.1">
    <property type="nucleotide sequence ID" value="NZ_JANFQO010000023.1"/>
</dbReference>
<feature type="domain" description="Thioredoxin-like fold" evidence="9">
    <location>
        <begin position="112"/>
        <end position="233"/>
    </location>
</feature>
<reference evidence="10" key="1">
    <citation type="submission" date="2022-07" db="EMBL/GenBank/DDBJ databases">
        <title>Tahibacter sp., a new gammaproteobacterium isolated from the silt sample collected at pig farm.</title>
        <authorList>
            <person name="Chen H."/>
        </authorList>
    </citation>
    <scope>NUCLEOTIDE SEQUENCE</scope>
    <source>
        <strain evidence="10">P2K</strain>
    </source>
</reference>
<dbReference type="EMBL" id="JANFQO010000023">
    <property type="protein sequence ID" value="MCQ4166948.1"/>
    <property type="molecule type" value="Genomic_DNA"/>
</dbReference>
<dbReference type="Proteomes" id="UP001165498">
    <property type="component" value="Unassembled WGS sequence"/>
</dbReference>
<comment type="function">
    <text evidence="7">Required for disulfide bond formation in some periplasmic proteins. Acts by transferring its disulfide bond to other proteins and is reduced in the process.</text>
</comment>
<feature type="chain" id="PRO_5044969036" description="Thiol:disulfide interchange protein" evidence="7">
    <location>
        <begin position="21"/>
        <end position="244"/>
    </location>
</feature>
<keyword evidence="11" id="KW-1185">Reference proteome</keyword>
<accession>A0ABT1QXE9</accession>
<dbReference type="PANTHER" id="PTHR35272:SF3">
    <property type="entry name" value="THIOL:DISULFIDE INTERCHANGE PROTEIN DSBC"/>
    <property type="match status" value="1"/>
</dbReference>
<keyword evidence="5" id="KW-1015">Disulfide bond</keyword>
<dbReference type="InterPro" id="IPR051470">
    <property type="entry name" value="Thiol:disulfide_interchange"/>
</dbReference>
<dbReference type="SUPFAM" id="SSF54423">
    <property type="entry name" value="DsbC/DsbG N-terminal domain-like"/>
    <property type="match status" value="1"/>
</dbReference>
<evidence type="ECO:0000256" key="6">
    <source>
        <dbReference type="ARBA" id="ARBA00023284"/>
    </source>
</evidence>
<organism evidence="10 11">
    <name type="scientific">Tahibacter harae</name>
    <dbReference type="NCBI Taxonomy" id="2963937"/>
    <lineage>
        <taxon>Bacteria</taxon>
        <taxon>Pseudomonadati</taxon>
        <taxon>Pseudomonadota</taxon>
        <taxon>Gammaproteobacteria</taxon>
        <taxon>Lysobacterales</taxon>
        <taxon>Rhodanobacteraceae</taxon>
        <taxon>Tahibacter</taxon>
    </lineage>
</organism>
<dbReference type="Pfam" id="PF10411">
    <property type="entry name" value="DsbC_N"/>
    <property type="match status" value="1"/>
</dbReference>
<evidence type="ECO:0000313" key="11">
    <source>
        <dbReference type="Proteomes" id="UP001165498"/>
    </source>
</evidence>
<dbReference type="Gene3D" id="3.40.30.10">
    <property type="entry name" value="Glutaredoxin"/>
    <property type="match status" value="1"/>
</dbReference>
<dbReference type="PANTHER" id="PTHR35272">
    <property type="entry name" value="THIOL:DISULFIDE INTERCHANGE PROTEIN DSBC-RELATED"/>
    <property type="match status" value="1"/>
</dbReference>
<evidence type="ECO:0000256" key="2">
    <source>
        <dbReference type="ARBA" id="ARBA00009813"/>
    </source>
</evidence>
<protein>
    <recommendedName>
        <fullName evidence="7">Thiol:disulfide interchange protein</fullName>
    </recommendedName>
</protein>
<proteinExistence type="inferred from homology"/>
<keyword evidence="4 7" id="KW-0574">Periplasm</keyword>
<evidence type="ECO:0000256" key="7">
    <source>
        <dbReference type="RuleBase" id="RU364038"/>
    </source>
</evidence>
<dbReference type="InterPro" id="IPR018950">
    <property type="entry name" value="DiS-bond_isomerase_DsbC/G_N"/>
</dbReference>